<keyword evidence="7" id="KW-0812">Transmembrane</keyword>
<reference evidence="9" key="1">
    <citation type="journal article" date="2020" name="Stud. Mycol.">
        <title>101 Dothideomycetes genomes: a test case for predicting lifestyles and emergence of pathogens.</title>
        <authorList>
            <person name="Haridas S."/>
            <person name="Albert R."/>
            <person name="Binder M."/>
            <person name="Bloem J."/>
            <person name="Labutti K."/>
            <person name="Salamov A."/>
            <person name="Andreopoulos B."/>
            <person name="Baker S."/>
            <person name="Barry K."/>
            <person name="Bills G."/>
            <person name="Bluhm B."/>
            <person name="Cannon C."/>
            <person name="Castanera R."/>
            <person name="Culley D."/>
            <person name="Daum C."/>
            <person name="Ezra D."/>
            <person name="Gonzalez J."/>
            <person name="Henrissat B."/>
            <person name="Kuo A."/>
            <person name="Liang C."/>
            <person name="Lipzen A."/>
            <person name="Lutzoni F."/>
            <person name="Magnuson J."/>
            <person name="Mondo S."/>
            <person name="Nolan M."/>
            <person name="Ohm R."/>
            <person name="Pangilinan J."/>
            <person name="Park H.-J."/>
            <person name="Ramirez L."/>
            <person name="Alfaro M."/>
            <person name="Sun H."/>
            <person name="Tritt A."/>
            <person name="Yoshinaga Y."/>
            <person name="Zwiers L.-H."/>
            <person name="Turgeon B."/>
            <person name="Goodwin S."/>
            <person name="Spatafora J."/>
            <person name="Crous P."/>
            <person name="Grigoriev I."/>
        </authorList>
    </citation>
    <scope>NUCLEOTIDE SEQUENCE</scope>
    <source>
        <strain evidence="9">CBS 122367</strain>
    </source>
</reference>
<comment type="cofactor">
    <cofactor evidence="1">
        <name>L-ascorbate</name>
        <dbReference type="ChEBI" id="CHEBI:38290"/>
    </cofactor>
</comment>
<feature type="region of interest" description="Disordered" evidence="6">
    <location>
        <begin position="1"/>
        <end position="20"/>
    </location>
</feature>
<keyword evidence="7" id="KW-1133">Transmembrane helix</keyword>
<dbReference type="SMART" id="SM00702">
    <property type="entry name" value="P4Hc"/>
    <property type="match status" value="1"/>
</dbReference>
<evidence type="ECO:0000256" key="2">
    <source>
        <dbReference type="ARBA" id="ARBA00022723"/>
    </source>
</evidence>
<dbReference type="Proteomes" id="UP000799291">
    <property type="component" value="Unassembled WGS sequence"/>
</dbReference>
<name>A0A6G1IMT8_9PLEO</name>
<evidence type="ECO:0000256" key="7">
    <source>
        <dbReference type="SAM" id="Phobius"/>
    </source>
</evidence>
<evidence type="ECO:0000256" key="4">
    <source>
        <dbReference type="ARBA" id="ARBA00023002"/>
    </source>
</evidence>
<organism evidence="9 10">
    <name type="scientific">Lentithecium fluviatile CBS 122367</name>
    <dbReference type="NCBI Taxonomy" id="1168545"/>
    <lineage>
        <taxon>Eukaryota</taxon>
        <taxon>Fungi</taxon>
        <taxon>Dikarya</taxon>
        <taxon>Ascomycota</taxon>
        <taxon>Pezizomycotina</taxon>
        <taxon>Dothideomycetes</taxon>
        <taxon>Pleosporomycetidae</taxon>
        <taxon>Pleosporales</taxon>
        <taxon>Massarineae</taxon>
        <taxon>Lentitheciaceae</taxon>
        <taxon>Lentithecium</taxon>
    </lineage>
</organism>
<dbReference type="PANTHER" id="PTHR10869">
    <property type="entry name" value="PROLYL 4-HYDROXYLASE ALPHA SUBUNIT"/>
    <property type="match status" value="1"/>
</dbReference>
<evidence type="ECO:0000256" key="3">
    <source>
        <dbReference type="ARBA" id="ARBA00022964"/>
    </source>
</evidence>
<dbReference type="InterPro" id="IPR005123">
    <property type="entry name" value="Oxoglu/Fe-dep_dioxygenase_dom"/>
</dbReference>
<evidence type="ECO:0000256" key="5">
    <source>
        <dbReference type="ARBA" id="ARBA00023004"/>
    </source>
</evidence>
<evidence type="ECO:0000313" key="9">
    <source>
        <dbReference type="EMBL" id="KAF2679300.1"/>
    </source>
</evidence>
<evidence type="ECO:0000256" key="1">
    <source>
        <dbReference type="ARBA" id="ARBA00001961"/>
    </source>
</evidence>
<keyword evidence="10" id="KW-1185">Reference proteome</keyword>
<dbReference type="OrthoDB" id="420380at2759"/>
<sequence length="371" mass="40803">MARLNQAPRTPPSLASRRARGKSGFTPLQLLGLAIFLLLPLLPIALWSTSSKLNIHLKLLQFLPSPLLTYFSPRTTLPPNPAADLANVDPEDPALLEACRKHTSTTEIISLDPLLVYINNFTSAAEAEALIKLGYATTLPSSHSSSIQHPPPFATLPPTLFNPPPHSSPDFAPSFISRSHGPNTKVTGRTSESAPLELDHPLVSCILTRARRFMGSTLLPHEPFSIPQLVRYHPTQRYDLHTDFWPTHQIMKDGSGRLFNRPASFFVFLRDNCTEGETYFPLVDVLDGEDGRGGDLEGLFGGKVLRGGREGVQGEEGGVKFRPIRGNAVFWVNIDGEGVGDRRVVHAGLPVGSGEKIGLNLWPRKFYGWRE</sequence>
<feature type="compositionally biased region" description="Polar residues" evidence="6">
    <location>
        <begin position="176"/>
        <end position="192"/>
    </location>
</feature>
<keyword evidence="5" id="KW-0408">Iron</keyword>
<keyword evidence="3" id="KW-0223">Dioxygenase</keyword>
<evidence type="ECO:0000259" key="8">
    <source>
        <dbReference type="PROSITE" id="PS51471"/>
    </source>
</evidence>
<evidence type="ECO:0000313" key="10">
    <source>
        <dbReference type="Proteomes" id="UP000799291"/>
    </source>
</evidence>
<keyword evidence="2" id="KW-0479">Metal-binding</keyword>
<dbReference type="AlphaFoldDB" id="A0A6G1IMT8"/>
<dbReference type="GO" id="GO:0005783">
    <property type="term" value="C:endoplasmic reticulum"/>
    <property type="evidence" value="ECO:0007669"/>
    <property type="project" value="TreeGrafter"/>
</dbReference>
<gene>
    <name evidence="9" type="ORF">K458DRAFT_408161</name>
</gene>
<evidence type="ECO:0000256" key="6">
    <source>
        <dbReference type="SAM" id="MobiDB-lite"/>
    </source>
</evidence>
<dbReference type="GO" id="GO:0004656">
    <property type="term" value="F:procollagen-proline 4-dioxygenase activity"/>
    <property type="evidence" value="ECO:0007669"/>
    <property type="project" value="TreeGrafter"/>
</dbReference>
<dbReference type="GO" id="GO:0005506">
    <property type="term" value="F:iron ion binding"/>
    <property type="evidence" value="ECO:0007669"/>
    <property type="project" value="InterPro"/>
</dbReference>
<keyword evidence="7" id="KW-0472">Membrane</keyword>
<dbReference type="InterPro" id="IPR006620">
    <property type="entry name" value="Pro_4_hyd_alph"/>
</dbReference>
<feature type="domain" description="Fe2OG dioxygenase" evidence="8">
    <location>
        <begin position="223"/>
        <end position="365"/>
    </location>
</feature>
<feature type="region of interest" description="Disordered" evidence="6">
    <location>
        <begin position="171"/>
        <end position="192"/>
    </location>
</feature>
<protein>
    <recommendedName>
        <fullName evidence="8">Fe2OG dioxygenase domain-containing protein</fullName>
    </recommendedName>
</protein>
<feature type="transmembrane region" description="Helical" evidence="7">
    <location>
        <begin position="28"/>
        <end position="47"/>
    </location>
</feature>
<proteinExistence type="predicted"/>
<dbReference type="Gene3D" id="2.60.120.620">
    <property type="entry name" value="q2cbj1_9rhob like domain"/>
    <property type="match status" value="1"/>
</dbReference>
<accession>A0A6G1IMT8</accession>
<dbReference type="GO" id="GO:0031418">
    <property type="term" value="F:L-ascorbic acid binding"/>
    <property type="evidence" value="ECO:0007669"/>
    <property type="project" value="InterPro"/>
</dbReference>
<dbReference type="PANTHER" id="PTHR10869:SF242">
    <property type="entry name" value="PROLYL 4-HYDROXYLASE ALPHA SUBUNIT DOMAIN-CONTAINING PROTEIN"/>
    <property type="match status" value="1"/>
</dbReference>
<dbReference type="PROSITE" id="PS51471">
    <property type="entry name" value="FE2OG_OXY"/>
    <property type="match status" value="1"/>
</dbReference>
<dbReference type="EMBL" id="MU005604">
    <property type="protein sequence ID" value="KAF2679300.1"/>
    <property type="molecule type" value="Genomic_DNA"/>
</dbReference>
<dbReference type="InterPro" id="IPR045054">
    <property type="entry name" value="P4HA-like"/>
</dbReference>
<keyword evidence="4" id="KW-0560">Oxidoreductase</keyword>